<evidence type="ECO:0000313" key="1">
    <source>
        <dbReference type="EMBL" id="ACV24705.1"/>
    </source>
</evidence>
<protein>
    <submittedName>
        <fullName evidence="1">Uncharacterized protein</fullName>
    </submittedName>
</protein>
<organism evidence="1 2">
    <name type="scientific">Methanocaldococcus fervens (strain DSM 4213 / JCM 15782 / AG86)</name>
    <name type="common">Methanococcus fervens</name>
    <dbReference type="NCBI Taxonomy" id="573064"/>
    <lineage>
        <taxon>Archaea</taxon>
        <taxon>Methanobacteriati</taxon>
        <taxon>Methanobacteriota</taxon>
        <taxon>Methanomada group</taxon>
        <taxon>Methanococci</taxon>
        <taxon>Methanococcales</taxon>
        <taxon>Methanocaldococcaceae</taxon>
        <taxon>Methanocaldococcus</taxon>
    </lineage>
</organism>
<proteinExistence type="predicted"/>
<evidence type="ECO:0000313" key="2">
    <source>
        <dbReference type="Proteomes" id="UP000001495"/>
    </source>
</evidence>
<name>C7P823_METFA</name>
<dbReference type="EMBL" id="CP001696">
    <property type="protein sequence ID" value="ACV24705.1"/>
    <property type="molecule type" value="Genomic_DNA"/>
</dbReference>
<gene>
    <name evidence="1" type="ordered locus">Mefer_0887</name>
</gene>
<dbReference type="Proteomes" id="UP000001495">
    <property type="component" value="Chromosome"/>
</dbReference>
<dbReference type="STRING" id="573064.Mefer_0887"/>
<sequence>MVIYKVLEIKLIDENNLGTTKKLNYYFTKLKNNFR</sequence>
<accession>C7P823</accession>
<reference evidence="1" key="1">
    <citation type="submission" date="2009-08" db="EMBL/GenBank/DDBJ databases">
        <title>Complete sequence of chromosome of Methanocaldococcus fervens AG86.</title>
        <authorList>
            <consortium name="US DOE Joint Genome Institute"/>
            <person name="Lucas S."/>
            <person name="Copeland A."/>
            <person name="Lapidus A."/>
            <person name="Glavina del Rio T."/>
            <person name="Tice H."/>
            <person name="Bruce D."/>
            <person name="Goodwin L."/>
            <person name="Pitluck S."/>
            <person name="Chertkov O."/>
            <person name="Detter J.C."/>
            <person name="Han C."/>
            <person name="Tapia R."/>
            <person name="Larimer F."/>
            <person name="Land M."/>
            <person name="Hauser L."/>
            <person name="Kyrpides N."/>
            <person name="Ovchinnikova G."/>
            <person name="Lupa-Sieprawska M."/>
            <person name="Whitman W.B."/>
        </authorList>
    </citation>
    <scope>NUCLEOTIDE SEQUENCE [LARGE SCALE GENOMIC DNA]</scope>
    <source>
        <strain evidence="1">AG86</strain>
    </source>
</reference>
<dbReference type="HOGENOM" id="CLU_3362556_0_0_2"/>
<dbReference type="AlphaFoldDB" id="C7P823"/>
<keyword evidence="2" id="KW-1185">Reference proteome</keyword>
<dbReference type="KEGG" id="mfe:Mefer_0887"/>